<evidence type="ECO:0000313" key="3">
    <source>
        <dbReference type="EMBL" id="KAG5655634.1"/>
    </source>
</evidence>
<name>A0A9P7KMY4_9HYPO</name>
<feature type="compositionally biased region" description="Low complexity" evidence="2">
    <location>
        <begin position="68"/>
        <end position="103"/>
    </location>
</feature>
<evidence type="ECO:0000256" key="2">
    <source>
        <dbReference type="SAM" id="MobiDB-lite"/>
    </source>
</evidence>
<protein>
    <recommendedName>
        <fullName evidence="5">Zn(2)-C6 fungal-type domain-containing protein</fullName>
    </recommendedName>
</protein>
<accession>A0A9P7KMY4</accession>
<feature type="region of interest" description="Disordered" evidence="2">
    <location>
        <begin position="57"/>
        <end position="173"/>
    </location>
</feature>
<evidence type="ECO:0008006" key="5">
    <source>
        <dbReference type="Google" id="ProtNLM"/>
    </source>
</evidence>
<gene>
    <name evidence="3" type="ORF">KAF25_009133</name>
</gene>
<evidence type="ECO:0000313" key="4">
    <source>
        <dbReference type="Proteomes" id="UP000782241"/>
    </source>
</evidence>
<organism evidence="3 4">
    <name type="scientific">Fusarium avenaceum</name>
    <dbReference type="NCBI Taxonomy" id="40199"/>
    <lineage>
        <taxon>Eukaryota</taxon>
        <taxon>Fungi</taxon>
        <taxon>Dikarya</taxon>
        <taxon>Ascomycota</taxon>
        <taxon>Pezizomycotina</taxon>
        <taxon>Sordariomycetes</taxon>
        <taxon>Hypocreomycetidae</taxon>
        <taxon>Hypocreales</taxon>
        <taxon>Nectriaceae</taxon>
        <taxon>Fusarium</taxon>
        <taxon>Fusarium tricinctum species complex</taxon>
    </lineage>
</organism>
<dbReference type="InterPro" id="IPR001138">
    <property type="entry name" value="Zn2Cys6_DnaBD"/>
</dbReference>
<sequence length="786" mass="87068">MYNQKCYITWTQHLTDVLPQCDEQKPACGRCLKTSQSCHYQPPILDFRNANAWLSQRRSRTEQKAPVSESSASVDISSSRQQDQQDVAFAGPSPLSPFPALSPYQTPSPSLSLIWEQEQQRESSLDHQPESTHTNEPPPRSEAGELVSIGSTPTTGDLPCSSDNESLPDLRSSSTHTQLMATAVTPKSSVSDHTLAPILSNDLVWFDVDELGNWAAPDCGPPSSMLHSIGGVSSWSSDDLGLLLLGNSHSWNSWAPPNISTTLPLPVTELNSNSNLPQQSPDESTLKQYSVSTLTTSLDDRRYLSHFMVDIMGSLPSPFEELWHWVAEHSLLKAAAMALSAANLGNRHGLLIPGSRGRWVPKASHARAATQYMLRCTDATTPLIQRMPLFPRLALRILFVCYELEKGAIFGMRKALAAMHDEVSENCNELLSNPVGKAIVSNYVLLRYLEIDSRKPHAPLGKESKSEFFISTLGPYLSTTEFNARTIGHRACRASWRIIFLNCIRAFSETPAKTVERMSQWWSLVMGGQRNENELENDYLGTAIIGEEELFSELKAIQDALAECSPPQGMQHLGYNEVLVAGVPMPTSDDLHHIPSRDFQDTMICAEYAFAKLVSDGSFLHQLTMDKPSGRRVASVARFDPAPMAESPWLKVLLKIAYGLDPVNCQRHNGYRMGIISMLMGCFFLGAGRVALDCLDDFLRRAASAGVQYEGPFSPTEASWMLSRTLRREMDSSPERTIFMAAMMIDPAASEPLFSKDVSESILICGREANGRYFHDIALFTRGDED</sequence>
<dbReference type="GO" id="GO:0008270">
    <property type="term" value="F:zinc ion binding"/>
    <property type="evidence" value="ECO:0007669"/>
    <property type="project" value="InterPro"/>
</dbReference>
<dbReference type="CDD" id="cd00067">
    <property type="entry name" value="GAL4"/>
    <property type="match status" value="1"/>
</dbReference>
<dbReference type="EMBL" id="JAGPUO010000027">
    <property type="protein sequence ID" value="KAG5655634.1"/>
    <property type="molecule type" value="Genomic_DNA"/>
</dbReference>
<dbReference type="GO" id="GO:0000981">
    <property type="term" value="F:DNA-binding transcription factor activity, RNA polymerase II-specific"/>
    <property type="evidence" value="ECO:0007669"/>
    <property type="project" value="InterPro"/>
</dbReference>
<dbReference type="Proteomes" id="UP000782241">
    <property type="component" value="Unassembled WGS sequence"/>
</dbReference>
<feature type="compositionally biased region" description="Basic and acidic residues" evidence="2">
    <location>
        <begin position="118"/>
        <end position="130"/>
    </location>
</feature>
<keyword evidence="1" id="KW-0539">Nucleus</keyword>
<proteinExistence type="predicted"/>
<feature type="compositionally biased region" description="Polar residues" evidence="2">
    <location>
        <begin position="149"/>
        <end position="173"/>
    </location>
</feature>
<evidence type="ECO:0000256" key="1">
    <source>
        <dbReference type="ARBA" id="ARBA00023242"/>
    </source>
</evidence>
<keyword evidence="4" id="KW-1185">Reference proteome</keyword>
<comment type="caution">
    <text evidence="3">The sequence shown here is derived from an EMBL/GenBank/DDBJ whole genome shotgun (WGS) entry which is preliminary data.</text>
</comment>
<dbReference type="AlphaFoldDB" id="A0A9P7KMY4"/>
<reference evidence="3" key="1">
    <citation type="submission" date="2021-04" db="EMBL/GenBank/DDBJ databases">
        <title>Draft genome of Fusarium avenaceum strain F156N33, isolated from an atmospheric sample in Virginia.</title>
        <authorList>
            <person name="Yang S."/>
            <person name="Vinatzer B.A."/>
            <person name="Coleman J."/>
        </authorList>
    </citation>
    <scope>NUCLEOTIDE SEQUENCE</scope>
    <source>
        <strain evidence="3">F156N33</strain>
    </source>
</reference>